<dbReference type="AlphaFoldDB" id="A0A1F7WG35"/>
<evidence type="ECO:0000313" key="1">
    <source>
        <dbReference type="EMBL" id="OGM01806.1"/>
    </source>
</evidence>
<accession>A0A1F7WG35</accession>
<gene>
    <name evidence="1" type="ORF">A2008_06030</name>
</gene>
<dbReference type="Proteomes" id="UP000178735">
    <property type="component" value="Unassembled WGS sequence"/>
</dbReference>
<evidence type="ECO:0008006" key="3">
    <source>
        <dbReference type="Google" id="ProtNLM"/>
    </source>
</evidence>
<proteinExistence type="predicted"/>
<dbReference type="Pfam" id="PF10049">
    <property type="entry name" value="DUF2283"/>
    <property type="match status" value="1"/>
</dbReference>
<sequence length="75" mass="8393">MRSEILQYRKNDGTLYLSLNPELKVVKNEDVADGVAVDLAFGNEIVGIEILGVEEWPAKVKEALLKYFEGTSIHD</sequence>
<comment type="caution">
    <text evidence="1">The sequence shown here is derived from an EMBL/GenBank/DDBJ whole genome shotgun (WGS) entry which is preliminary data.</text>
</comment>
<reference evidence="1 2" key="1">
    <citation type="journal article" date="2016" name="Nat. Commun.">
        <title>Thousands of microbial genomes shed light on interconnected biogeochemical processes in an aquifer system.</title>
        <authorList>
            <person name="Anantharaman K."/>
            <person name="Brown C.T."/>
            <person name="Hug L.A."/>
            <person name="Sharon I."/>
            <person name="Castelle C.J."/>
            <person name="Probst A.J."/>
            <person name="Thomas B.C."/>
            <person name="Singh A."/>
            <person name="Wilkins M.J."/>
            <person name="Karaoz U."/>
            <person name="Brodie E.L."/>
            <person name="Williams K.H."/>
            <person name="Hubbard S.S."/>
            <person name="Banfield J.F."/>
        </authorList>
    </citation>
    <scope>NUCLEOTIDE SEQUENCE [LARGE SCALE GENOMIC DNA]</scope>
</reference>
<evidence type="ECO:0000313" key="2">
    <source>
        <dbReference type="Proteomes" id="UP000178735"/>
    </source>
</evidence>
<dbReference type="EMBL" id="MGFH01000224">
    <property type="protein sequence ID" value="OGM01806.1"/>
    <property type="molecule type" value="Genomic_DNA"/>
</dbReference>
<protein>
    <recommendedName>
        <fullName evidence="3">DUF2283 domain-containing protein</fullName>
    </recommendedName>
</protein>
<dbReference type="InterPro" id="IPR019270">
    <property type="entry name" value="DUF2283"/>
</dbReference>
<organism evidence="1 2">
    <name type="scientific">Candidatus Wallbacteria bacterium GWC2_49_35</name>
    <dbReference type="NCBI Taxonomy" id="1817813"/>
    <lineage>
        <taxon>Bacteria</taxon>
        <taxon>Candidatus Walliibacteriota</taxon>
    </lineage>
</organism>
<name>A0A1F7WG35_9BACT</name>